<dbReference type="AlphaFoldDB" id="A0A926NCH5"/>
<dbReference type="InterPro" id="IPR006944">
    <property type="entry name" value="Phage/GTA_portal"/>
</dbReference>
<dbReference type="Proteomes" id="UP000661691">
    <property type="component" value="Unassembled WGS sequence"/>
</dbReference>
<dbReference type="EMBL" id="JACXAH010000036">
    <property type="protein sequence ID" value="MBD1373722.1"/>
    <property type="molecule type" value="Genomic_DNA"/>
</dbReference>
<feature type="region of interest" description="Disordered" evidence="1">
    <location>
        <begin position="390"/>
        <end position="409"/>
    </location>
</feature>
<organism evidence="2 3">
    <name type="scientific">Polycladospora coralii</name>
    <dbReference type="NCBI Taxonomy" id="2771432"/>
    <lineage>
        <taxon>Bacteria</taxon>
        <taxon>Bacillati</taxon>
        <taxon>Bacillota</taxon>
        <taxon>Bacilli</taxon>
        <taxon>Bacillales</taxon>
        <taxon>Thermoactinomycetaceae</taxon>
        <taxon>Polycladospora</taxon>
    </lineage>
</organism>
<dbReference type="InterPro" id="IPR006427">
    <property type="entry name" value="Portal_HK97"/>
</dbReference>
<dbReference type="RefSeq" id="WP_191142719.1">
    <property type="nucleotide sequence ID" value="NZ_JACXAH010000036.1"/>
</dbReference>
<protein>
    <submittedName>
        <fullName evidence="2">Phage portal protein</fullName>
    </submittedName>
</protein>
<dbReference type="Pfam" id="PF04860">
    <property type="entry name" value="Phage_portal"/>
    <property type="match status" value="1"/>
</dbReference>
<gene>
    <name evidence="2" type="ORF">IC620_15355</name>
</gene>
<comment type="caution">
    <text evidence="2">The sequence shown here is derived from an EMBL/GenBank/DDBJ whole genome shotgun (WGS) entry which is preliminary data.</text>
</comment>
<evidence type="ECO:0000313" key="2">
    <source>
        <dbReference type="EMBL" id="MBD1373722.1"/>
    </source>
</evidence>
<sequence length="409" mass="46820">MNLWQRFKAAVTPSKEGAYKGQGYDFTSWQSRGSRFFDTHNGDLASNETVFSAITRLSNSLASLPLKLNRNFEPVNNHIGDLIATSPNLNMTSFDFVRTMETHRNTYGNAYALKMYDTRYQIESLHILDPTLVSPIIETTTNDLWYEVHGDKGRYYVHNMDMIHVKHIYSKGYKGISPVDVLKNTVAFDKEVRQFSLDQMDSSVKASFILKYATNLDDKKRGDIRDNFKAFYKDNGGVLFQESGYEVEPIDRKFIDTKVFEVEKITRARVATVFNIPLHFLAETDGASFSSMEQMSLEYVQNTLIPIVRMYEQELNRKLLTDKDRLQGLSFKFNVNGLLRGDTQTRAEFYFKGIRSGWFTPNEIRAYEELPPVEGGDQLYISGDLYPIDTPIEQRNSKTTTTTPSKGGG</sequence>
<proteinExistence type="predicted"/>
<name>A0A926NCH5_9BACL</name>
<evidence type="ECO:0000313" key="3">
    <source>
        <dbReference type="Proteomes" id="UP000661691"/>
    </source>
</evidence>
<dbReference type="NCBIfam" id="TIGR01537">
    <property type="entry name" value="portal_HK97"/>
    <property type="match status" value="1"/>
</dbReference>
<accession>A0A926NCH5</accession>
<reference evidence="2" key="1">
    <citation type="submission" date="2020-09" db="EMBL/GenBank/DDBJ databases">
        <title>A novel bacterium of genus Hazenella, isolated from South China Sea.</title>
        <authorList>
            <person name="Huang H."/>
            <person name="Mo K."/>
            <person name="Hu Y."/>
        </authorList>
    </citation>
    <scope>NUCLEOTIDE SEQUENCE</scope>
    <source>
        <strain evidence="2">IB182357</strain>
    </source>
</reference>
<evidence type="ECO:0000256" key="1">
    <source>
        <dbReference type="SAM" id="MobiDB-lite"/>
    </source>
</evidence>
<keyword evidence="3" id="KW-1185">Reference proteome</keyword>